<gene>
    <name evidence="3" type="ORF">GALMADRAFT_244991</name>
</gene>
<proteinExistence type="predicted"/>
<dbReference type="SUPFAM" id="SSF52540">
    <property type="entry name" value="P-loop containing nucleoside triphosphate hydrolases"/>
    <property type="match status" value="1"/>
</dbReference>
<dbReference type="InterPro" id="IPR027417">
    <property type="entry name" value="P-loop_NTPase"/>
</dbReference>
<name>A0A067T4C7_GALM3</name>
<keyword evidence="1" id="KW-0547">Nucleotide-binding</keyword>
<dbReference type="HOGENOM" id="CLU_499701_0_0_1"/>
<dbReference type="EMBL" id="KL142375">
    <property type="protein sequence ID" value="KDR78020.1"/>
    <property type="molecule type" value="Genomic_DNA"/>
</dbReference>
<dbReference type="OrthoDB" id="8954335at2759"/>
<protein>
    <recommendedName>
        <fullName evidence="2">AIG1-type G domain-containing protein</fullName>
    </recommendedName>
</protein>
<accession>A0A067T4C7</accession>
<dbReference type="Proteomes" id="UP000027222">
    <property type="component" value="Unassembled WGS sequence"/>
</dbReference>
<reference evidence="4" key="1">
    <citation type="journal article" date="2014" name="Proc. Natl. Acad. Sci. U.S.A.">
        <title>Extensive sampling of basidiomycete genomes demonstrates inadequacy of the white-rot/brown-rot paradigm for wood decay fungi.</title>
        <authorList>
            <person name="Riley R."/>
            <person name="Salamov A.A."/>
            <person name="Brown D.W."/>
            <person name="Nagy L.G."/>
            <person name="Floudas D."/>
            <person name="Held B.W."/>
            <person name="Levasseur A."/>
            <person name="Lombard V."/>
            <person name="Morin E."/>
            <person name="Otillar R."/>
            <person name="Lindquist E.A."/>
            <person name="Sun H."/>
            <person name="LaButti K.M."/>
            <person name="Schmutz J."/>
            <person name="Jabbour D."/>
            <person name="Luo H."/>
            <person name="Baker S.E."/>
            <person name="Pisabarro A.G."/>
            <person name="Walton J.D."/>
            <person name="Blanchette R.A."/>
            <person name="Henrissat B."/>
            <person name="Martin F."/>
            <person name="Cullen D."/>
            <person name="Hibbett D.S."/>
            <person name="Grigoriev I.V."/>
        </authorList>
    </citation>
    <scope>NUCLEOTIDE SEQUENCE [LARGE SCALE GENOMIC DNA]</scope>
    <source>
        <strain evidence="4">CBS 339.88</strain>
    </source>
</reference>
<dbReference type="Pfam" id="PF04548">
    <property type="entry name" value="AIG1"/>
    <property type="match status" value="1"/>
</dbReference>
<dbReference type="STRING" id="685588.A0A067T4C7"/>
<evidence type="ECO:0000259" key="2">
    <source>
        <dbReference type="Pfam" id="PF04548"/>
    </source>
</evidence>
<evidence type="ECO:0000313" key="4">
    <source>
        <dbReference type="Proteomes" id="UP000027222"/>
    </source>
</evidence>
<sequence>MHVTIRFSHPGDVDLHQLAVLTEKSFEVLQPWHQAENQLVSLQKITQQARVYLRAVHFSVAAAQHGYDVSHDALTITMAIEGNEPKEELDRFAESMILSTQGACVNAEESLKGFRDVRKVLGRLIEEAKTTDEHLEKDIEGHLRALEEGIPVFENLAKIISEYISWWHWMKMSAKTQVDNATQLTVKYGAMRKKSTVKKWAELREDFVKYKEEIERLEDTYPKLFYEMGWVSQEPQREVDLNFLLRHELRPNKQGIGLADTTTEERKRWWKRPLALLREAISYLAHNNEARNESEGVADNTQVRSKSPIIRDCEDLDGASNLRRDDIVIVIMGATGTGKSNLIDTLTGQSGKRVGHGLRSCTTEVSAVRIKGHPQHGSRIVLVDTPGFNDTNKTDLEVLEIISKWLVQLGAGDAGVFLSGILHLRRITDIRLTGRDDRTMAMFTELCGKEAAKIVRFVTTMWDEGESKEISEYREAHLKAKPWSQMLLYGASTARFLNTPESAWEVIETILSRLPTGPIMLELQQEILKSERPLTETKAAQALTK</sequence>
<organism evidence="3 4">
    <name type="scientific">Galerina marginata (strain CBS 339.88)</name>
    <dbReference type="NCBI Taxonomy" id="685588"/>
    <lineage>
        <taxon>Eukaryota</taxon>
        <taxon>Fungi</taxon>
        <taxon>Dikarya</taxon>
        <taxon>Basidiomycota</taxon>
        <taxon>Agaricomycotina</taxon>
        <taxon>Agaricomycetes</taxon>
        <taxon>Agaricomycetidae</taxon>
        <taxon>Agaricales</taxon>
        <taxon>Agaricineae</taxon>
        <taxon>Strophariaceae</taxon>
        <taxon>Galerina</taxon>
    </lineage>
</organism>
<keyword evidence="4" id="KW-1185">Reference proteome</keyword>
<evidence type="ECO:0000313" key="3">
    <source>
        <dbReference type="EMBL" id="KDR78020.1"/>
    </source>
</evidence>
<dbReference type="InterPro" id="IPR006703">
    <property type="entry name" value="G_AIG1"/>
</dbReference>
<evidence type="ECO:0000256" key="1">
    <source>
        <dbReference type="ARBA" id="ARBA00022741"/>
    </source>
</evidence>
<dbReference type="AlphaFoldDB" id="A0A067T4C7"/>
<dbReference type="GO" id="GO:0005525">
    <property type="term" value="F:GTP binding"/>
    <property type="evidence" value="ECO:0007669"/>
    <property type="project" value="InterPro"/>
</dbReference>
<dbReference type="Gene3D" id="3.40.50.300">
    <property type="entry name" value="P-loop containing nucleotide triphosphate hydrolases"/>
    <property type="match status" value="1"/>
</dbReference>
<feature type="domain" description="AIG1-type G" evidence="2">
    <location>
        <begin position="329"/>
        <end position="475"/>
    </location>
</feature>